<keyword evidence="4" id="KW-1185">Reference proteome</keyword>
<dbReference type="InterPro" id="IPR052894">
    <property type="entry name" value="AsmA-related"/>
</dbReference>
<evidence type="ECO:0000256" key="2">
    <source>
        <dbReference type="SAM" id="Phobius"/>
    </source>
</evidence>
<feature type="compositionally biased region" description="Low complexity" evidence="1">
    <location>
        <begin position="594"/>
        <end position="616"/>
    </location>
</feature>
<feature type="region of interest" description="Disordered" evidence="1">
    <location>
        <begin position="572"/>
        <end position="638"/>
    </location>
</feature>
<dbReference type="PANTHER" id="PTHR30441">
    <property type="entry name" value="DUF748 DOMAIN-CONTAINING PROTEIN"/>
    <property type="match status" value="1"/>
</dbReference>
<evidence type="ECO:0000313" key="4">
    <source>
        <dbReference type="Proteomes" id="UP001595904"/>
    </source>
</evidence>
<feature type="compositionally biased region" description="Low complexity" evidence="1">
    <location>
        <begin position="352"/>
        <end position="374"/>
    </location>
</feature>
<protein>
    <submittedName>
        <fullName evidence="3">DUF748 domain-containing protein</fullName>
    </submittedName>
</protein>
<dbReference type="RefSeq" id="WP_380605623.1">
    <property type="nucleotide sequence ID" value="NZ_JBHSDU010000015.1"/>
</dbReference>
<feature type="region of interest" description="Disordered" evidence="1">
    <location>
        <begin position="352"/>
        <end position="380"/>
    </location>
</feature>
<keyword evidence="2" id="KW-0812">Transmembrane</keyword>
<evidence type="ECO:0000256" key="1">
    <source>
        <dbReference type="SAM" id="MobiDB-lite"/>
    </source>
</evidence>
<keyword evidence="2" id="KW-1133">Transmembrane helix</keyword>
<keyword evidence="2" id="KW-0472">Membrane</keyword>
<accession>A0ABV8T5Q9</accession>
<dbReference type="Pfam" id="PF05359">
    <property type="entry name" value="DUF748"/>
    <property type="match status" value="2"/>
</dbReference>
<feature type="transmembrane region" description="Helical" evidence="2">
    <location>
        <begin position="12"/>
        <end position="40"/>
    </location>
</feature>
<dbReference type="InterPro" id="IPR008023">
    <property type="entry name" value="DUF748"/>
</dbReference>
<dbReference type="PANTHER" id="PTHR30441:SF8">
    <property type="entry name" value="DUF748 DOMAIN-CONTAINING PROTEIN"/>
    <property type="match status" value="1"/>
</dbReference>
<sequence>MSTVKRLAAPLIALIRLHLVAVIVIVTLILLYTLLGFFAVPRIARAQLESYVTEQLHRQVSVGEIRFNPFAFDASIAGLTLREADGSPVVSFRHLYVNAELASIWQRAVVLKEVELSAPDINAIIAKDGTVNLAKLTPESKEPPRTEEQTSLPRVRIEKLDIREGRIGFTDNTHADPFTAVIAPIKFTLTDFKTDLNYENVYDFSGTTLSGEQLSWAGLFTVQPLGSSGKFRVGGLKASTIDAYAEDMLPFQLASGHASLDGSYRLAMTPTLSLEASLPSVEVRDLSIKERKAKDAPIKLPALDIHDVALSYEKRDVGMKRIDVKGAHIDVALESDGSISLMRLFGEESSGAQSAAAKPASSSSPKDSAPQSSQGDDGDWRIHADTIQLNDGTVLAEDRSVQPVAKFALTPIALTVNGWSTDASAKVQVDADVTINKKGKLLSKGDVQLEPLAAELAVDLKDFELPVIQPYLNEMTAMTLHSGRLGAKGNVSYVAMPESAPPMKFKGEIQVADVRTTDELVNEDFVKWRSLAVTGIDFSHNPDKLDINRIVARQPYGKVVIAKDTTLNVTKVLSPNSSPAPASEQQETEQQGTDATSSAAKESDDSSAAGKQAAAKRPAEEQPKEKQAASKKPDAASEPMFPVRIKTIQFIDGSANFADYSIEPSFATGILELNGTVTGLSSDPKSRAKVKLDGKVDKYAPVDIEGQVNLLSAAVFTDLSMNFRNMELTTFNPYSGKFAGYNISKGKLSTELKYLVQDRKLDASHHIVIDNLEFGDKTDSKDAAPIPLKLAVALLKDRHGIIDLNLPVSGTLDDPKFRLGPIIWKAVLNLLTKIVTAPFAALGALFGGGEDMQFVDFDAGKAELPVTQTEKLNKLAKALVERPQLKLSVPLTVVSAKDSEAIARAALNEKLPPAEELKDDAAKRQRIAAVEKVYKEVTKSSPTYPPETQTDKGIDFDARLKFLEQALLDRMKPDDAALTALAQQRARAVQDTLLANTELNPERVFITAERSEGKSDSNQVRMELKLE</sequence>
<proteinExistence type="predicted"/>
<dbReference type="Proteomes" id="UP001595904">
    <property type="component" value="Unassembled WGS sequence"/>
</dbReference>
<feature type="compositionally biased region" description="Polar residues" evidence="1">
    <location>
        <begin position="572"/>
        <end position="593"/>
    </location>
</feature>
<name>A0ABV8T5Q9_9GAMM</name>
<feature type="compositionally biased region" description="Basic and acidic residues" evidence="1">
    <location>
        <begin position="617"/>
        <end position="635"/>
    </location>
</feature>
<comment type="caution">
    <text evidence="3">The sequence shown here is derived from an EMBL/GenBank/DDBJ whole genome shotgun (WGS) entry which is preliminary data.</text>
</comment>
<gene>
    <name evidence="3" type="ORF">ACFPN2_35595</name>
</gene>
<organism evidence="3 4">
    <name type="scientific">Steroidobacter flavus</name>
    <dbReference type="NCBI Taxonomy" id="1842136"/>
    <lineage>
        <taxon>Bacteria</taxon>
        <taxon>Pseudomonadati</taxon>
        <taxon>Pseudomonadota</taxon>
        <taxon>Gammaproteobacteria</taxon>
        <taxon>Steroidobacterales</taxon>
        <taxon>Steroidobacteraceae</taxon>
        <taxon>Steroidobacter</taxon>
    </lineage>
</organism>
<reference evidence="4" key="1">
    <citation type="journal article" date="2019" name="Int. J. Syst. Evol. Microbiol.">
        <title>The Global Catalogue of Microorganisms (GCM) 10K type strain sequencing project: providing services to taxonomists for standard genome sequencing and annotation.</title>
        <authorList>
            <consortium name="The Broad Institute Genomics Platform"/>
            <consortium name="The Broad Institute Genome Sequencing Center for Infectious Disease"/>
            <person name="Wu L."/>
            <person name="Ma J."/>
        </authorList>
    </citation>
    <scope>NUCLEOTIDE SEQUENCE [LARGE SCALE GENOMIC DNA]</scope>
    <source>
        <strain evidence="4">CGMCC 1.10759</strain>
    </source>
</reference>
<dbReference type="EMBL" id="JBHSDU010000015">
    <property type="protein sequence ID" value="MFC4314445.1"/>
    <property type="molecule type" value="Genomic_DNA"/>
</dbReference>
<evidence type="ECO:0000313" key="3">
    <source>
        <dbReference type="EMBL" id="MFC4314445.1"/>
    </source>
</evidence>